<gene>
    <name evidence="1" type="ORF">TPC1_31859</name>
</gene>
<feature type="non-terminal residue" evidence="1">
    <location>
        <position position="304"/>
    </location>
</feature>
<organism evidence="1">
    <name type="scientific">Trepomonas sp. PC1</name>
    <dbReference type="NCBI Taxonomy" id="1076344"/>
    <lineage>
        <taxon>Eukaryota</taxon>
        <taxon>Metamonada</taxon>
        <taxon>Diplomonadida</taxon>
        <taxon>Hexamitidae</taxon>
        <taxon>Hexamitinae</taxon>
        <taxon>Trepomonas</taxon>
    </lineage>
</organism>
<accession>A0A146JYS6</accession>
<dbReference type="EMBL" id="GDID01007960">
    <property type="protein sequence ID" value="JAP88646.1"/>
    <property type="molecule type" value="Transcribed_RNA"/>
</dbReference>
<feature type="non-terminal residue" evidence="1">
    <location>
        <position position="1"/>
    </location>
</feature>
<protein>
    <submittedName>
        <fullName evidence="1">Uncharacterized protein</fullName>
    </submittedName>
</protein>
<name>A0A146JYS6_9EUKA</name>
<reference evidence="1" key="1">
    <citation type="submission" date="2015-07" db="EMBL/GenBank/DDBJ databases">
        <title>Adaptation to a free-living lifestyle via gene acquisitions in the diplomonad Trepomonas sp. PC1.</title>
        <authorList>
            <person name="Xu F."/>
            <person name="Jerlstrom-Hultqvist J."/>
            <person name="Kolisko M."/>
            <person name="Simpson A.G.B."/>
            <person name="Roger A.J."/>
            <person name="Svard S.G."/>
            <person name="Andersson J.O."/>
        </authorList>
    </citation>
    <scope>NUCLEOTIDE SEQUENCE</scope>
    <source>
        <strain evidence="1">PC1</strain>
    </source>
</reference>
<evidence type="ECO:0000313" key="1">
    <source>
        <dbReference type="EMBL" id="JAP88646.1"/>
    </source>
</evidence>
<sequence>VKCLRQITQKDVQHRFMTILARLSGMSVLISYHLIQSNYEKFIFDLINSGIDKSLFEQAVHCISNLLENDYLPQQQLIHLLLTQKCSYSPILIQNLVFKNFFTEEIISLAISCLDGLNLQKTQFHQLSSIFKFVHENYLNVSVNTLNLFVLTMKKQFFNKPMGVFLIYCFENADLASFLVDQLNYNDEVVLQYLRFTDKSYSAQILQRISVGEFKKDSYQQKKLQKYFQLVVDNEFVFEDLELKQTLLKELRLGLKKYQKFQADSAVFEVVILLKEQGVDVSEYIEWLSQGSSENFQKLLKELG</sequence>
<dbReference type="AlphaFoldDB" id="A0A146JYS6"/>
<proteinExistence type="predicted"/>